<protein>
    <submittedName>
        <fullName evidence="7">Pentaglycine interpeptide bridge formation protein</fullName>
    </submittedName>
</protein>
<dbReference type="EMBL" id="LCJB01000006">
    <property type="protein sequence ID" value="KKT71868.1"/>
    <property type="molecule type" value="Genomic_DNA"/>
</dbReference>
<evidence type="ECO:0000313" key="7">
    <source>
        <dbReference type="EMBL" id="KKT71868.1"/>
    </source>
</evidence>
<organism evidence="7 8">
    <name type="scientific">Candidatus Uhrbacteria bacterium GW2011_GWF2_44_350</name>
    <dbReference type="NCBI Taxonomy" id="1619000"/>
    <lineage>
        <taxon>Bacteria</taxon>
        <taxon>Candidatus Uhriibacteriota</taxon>
    </lineage>
</organism>
<sequence length="317" mass="36456">MEKRELTDKQQWNKFVQKYGPRSGAFLHSWEWSRLAGGERVGFFEGEELVGVASLATVLLPFDWSYVSCIRGPIFSRPEIIKDALNLLDGNKVFVRFEPLSEIKISSLKKTFSVSPKNTLITLLEFSAEDLLAKMHQKTRYNINLSTRKGVSVKFLSAEDLSLVWPLFQETAKRDGFRLHDKKHYQDLLDLKSDELKVFLAVAFFEGRPLAANIMVDFAGTRTYLHGASSNIDRNVMAPFLLHWELIKEAKTKGLKFYDWWGIASSDNPKDHWAGITRFKKGFGGEVVNYPGTLDYVLKPFKYFIYNALRKIARKVR</sequence>
<reference evidence="7 8" key="1">
    <citation type="journal article" date="2015" name="Nature">
        <title>rRNA introns, odd ribosomes, and small enigmatic genomes across a large radiation of phyla.</title>
        <authorList>
            <person name="Brown C.T."/>
            <person name="Hug L.A."/>
            <person name="Thomas B.C."/>
            <person name="Sharon I."/>
            <person name="Castelle C.J."/>
            <person name="Singh A."/>
            <person name="Wilkins M.J."/>
            <person name="Williams K.H."/>
            <person name="Banfield J.F."/>
        </authorList>
    </citation>
    <scope>NUCLEOTIDE SEQUENCE [LARGE SCALE GENOMIC DNA]</scope>
</reference>
<comment type="similarity">
    <text evidence="1">Belongs to the FemABX family.</text>
</comment>
<dbReference type="InterPro" id="IPR050644">
    <property type="entry name" value="PG_Glycine_Bridge_Synth"/>
</dbReference>
<dbReference type="GO" id="GO:0009252">
    <property type="term" value="P:peptidoglycan biosynthetic process"/>
    <property type="evidence" value="ECO:0007669"/>
    <property type="project" value="UniProtKB-KW"/>
</dbReference>
<dbReference type="PANTHER" id="PTHR36174">
    <property type="entry name" value="LIPID II:GLYCINE GLYCYLTRANSFERASE"/>
    <property type="match status" value="1"/>
</dbReference>
<dbReference type="PROSITE" id="PS51191">
    <property type="entry name" value="FEMABX"/>
    <property type="match status" value="1"/>
</dbReference>
<keyword evidence="4" id="KW-0573">Peptidoglycan synthesis</keyword>
<dbReference type="Gene3D" id="3.40.630.30">
    <property type="match status" value="1"/>
</dbReference>
<evidence type="ECO:0000256" key="2">
    <source>
        <dbReference type="ARBA" id="ARBA00022679"/>
    </source>
</evidence>
<dbReference type="SUPFAM" id="SSF55729">
    <property type="entry name" value="Acyl-CoA N-acyltransferases (Nat)"/>
    <property type="match status" value="2"/>
</dbReference>
<evidence type="ECO:0000256" key="1">
    <source>
        <dbReference type="ARBA" id="ARBA00009943"/>
    </source>
</evidence>
<gene>
    <name evidence="7" type="ORF">UW63_C0006G0009</name>
</gene>
<name>A0A0G1JKF8_9BACT</name>
<dbReference type="PATRIC" id="fig|1619000.3.peg.137"/>
<proteinExistence type="inferred from homology"/>
<dbReference type="Pfam" id="PF02388">
    <property type="entry name" value="FemAB"/>
    <property type="match status" value="2"/>
</dbReference>
<keyword evidence="3" id="KW-0133">Cell shape</keyword>
<dbReference type="InterPro" id="IPR016181">
    <property type="entry name" value="Acyl_CoA_acyltransferase"/>
</dbReference>
<dbReference type="GO" id="GO:0016755">
    <property type="term" value="F:aminoacyltransferase activity"/>
    <property type="evidence" value="ECO:0007669"/>
    <property type="project" value="InterPro"/>
</dbReference>
<dbReference type="GO" id="GO:0071555">
    <property type="term" value="P:cell wall organization"/>
    <property type="evidence" value="ECO:0007669"/>
    <property type="project" value="UniProtKB-KW"/>
</dbReference>
<comment type="caution">
    <text evidence="7">The sequence shown here is derived from an EMBL/GenBank/DDBJ whole genome shotgun (WGS) entry which is preliminary data.</text>
</comment>
<keyword evidence="2" id="KW-0808">Transferase</keyword>
<evidence type="ECO:0000256" key="3">
    <source>
        <dbReference type="ARBA" id="ARBA00022960"/>
    </source>
</evidence>
<evidence type="ECO:0000256" key="5">
    <source>
        <dbReference type="ARBA" id="ARBA00023315"/>
    </source>
</evidence>
<dbReference type="Proteomes" id="UP000034154">
    <property type="component" value="Unassembled WGS sequence"/>
</dbReference>
<dbReference type="AlphaFoldDB" id="A0A0G1JKF8"/>
<evidence type="ECO:0000256" key="6">
    <source>
        <dbReference type="ARBA" id="ARBA00023316"/>
    </source>
</evidence>
<evidence type="ECO:0000256" key="4">
    <source>
        <dbReference type="ARBA" id="ARBA00022984"/>
    </source>
</evidence>
<keyword evidence="5" id="KW-0012">Acyltransferase</keyword>
<dbReference type="PANTHER" id="PTHR36174:SF1">
    <property type="entry name" value="LIPID II:GLYCINE GLYCYLTRANSFERASE"/>
    <property type="match status" value="1"/>
</dbReference>
<dbReference type="GO" id="GO:0008360">
    <property type="term" value="P:regulation of cell shape"/>
    <property type="evidence" value="ECO:0007669"/>
    <property type="project" value="UniProtKB-KW"/>
</dbReference>
<dbReference type="InterPro" id="IPR003447">
    <property type="entry name" value="FEMABX"/>
</dbReference>
<evidence type="ECO:0000313" key="8">
    <source>
        <dbReference type="Proteomes" id="UP000034154"/>
    </source>
</evidence>
<keyword evidence="6" id="KW-0961">Cell wall biogenesis/degradation</keyword>
<accession>A0A0G1JKF8</accession>